<dbReference type="GO" id="GO:0005506">
    <property type="term" value="F:iron ion binding"/>
    <property type="evidence" value="ECO:0007669"/>
    <property type="project" value="InterPro"/>
</dbReference>
<dbReference type="PANTHER" id="PTHR24298">
    <property type="entry name" value="FLAVONOID 3'-MONOOXYGENASE-RELATED"/>
    <property type="match status" value="1"/>
</dbReference>
<evidence type="ECO:0000256" key="10">
    <source>
        <dbReference type="ARBA" id="ARBA00023033"/>
    </source>
</evidence>
<keyword evidence="5 14" id="KW-0812">Transmembrane</keyword>
<dbReference type="SUPFAM" id="SSF48264">
    <property type="entry name" value="Cytochrome P450"/>
    <property type="match status" value="1"/>
</dbReference>
<evidence type="ECO:0000256" key="11">
    <source>
        <dbReference type="ARBA" id="ARBA00023136"/>
    </source>
</evidence>
<dbReference type="InterPro" id="IPR002401">
    <property type="entry name" value="Cyt_P450_E_grp-I"/>
</dbReference>
<evidence type="ECO:0000256" key="12">
    <source>
        <dbReference type="PIRSR" id="PIRSR602401-1"/>
    </source>
</evidence>
<dbReference type="PROSITE" id="PS00086">
    <property type="entry name" value="CYTOCHROME_P450"/>
    <property type="match status" value="1"/>
</dbReference>
<dbReference type="GO" id="GO:0016020">
    <property type="term" value="C:membrane"/>
    <property type="evidence" value="ECO:0007669"/>
    <property type="project" value="UniProtKB-SubCell"/>
</dbReference>
<name>A0A3P5ZPR6_BRACM</name>
<dbReference type="InterPro" id="IPR001128">
    <property type="entry name" value="Cyt_P450"/>
</dbReference>
<dbReference type="PRINTS" id="PR00463">
    <property type="entry name" value="EP450I"/>
</dbReference>
<dbReference type="PRINTS" id="PR00385">
    <property type="entry name" value="P450"/>
</dbReference>
<keyword evidence="11 14" id="KW-0472">Membrane</keyword>
<comment type="cofactor">
    <cofactor evidence="1 12">
        <name>heme</name>
        <dbReference type="ChEBI" id="CHEBI:30413"/>
    </cofactor>
</comment>
<evidence type="ECO:0000256" key="5">
    <source>
        <dbReference type="ARBA" id="ARBA00022692"/>
    </source>
</evidence>
<proteinExistence type="inferred from homology"/>
<feature type="binding site" description="axial binding residue" evidence="12">
    <location>
        <position position="471"/>
    </location>
    <ligand>
        <name>heme</name>
        <dbReference type="ChEBI" id="CHEBI:30413"/>
    </ligand>
    <ligandPart>
        <name>Fe</name>
        <dbReference type="ChEBI" id="CHEBI:18248"/>
    </ligandPart>
</feature>
<dbReference type="FunFam" id="1.10.630.10:FF:000019">
    <property type="entry name" value="Cytochrome P450 family protein"/>
    <property type="match status" value="1"/>
</dbReference>
<keyword evidence="4 12" id="KW-0349">Heme</keyword>
<reference evidence="15" key="1">
    <citation type="submission" date="2018-11" db="EMBL/GenBank/DDBJ databases">
        <authorList>
            <consortium name="Genoscope - CEA"/>
            <person name="William W."/>
        </authorList>
    </citation>
    <scope>NUCLEOTIDE SEQUENCE</scope>
</reference>
<dbReference type="InterPro" id="IPR036396">
    <property type="entry name" value="Cyt_P450_sf"/>
</dbReference>
<evidence type="ECO:0000256" key="7">
    <source>
        <dbReference type="ARBA" id="ARBA00022989"/>
    </source>
</evidence>
<evidence type="ECO:0008006" key="16">
    <source>
        <dbReference type="Google" id="ProtNLM"/>
    </source>
</evidence>
<dbReference type="Pfam" id="PF00067">
    <property type="entry name" value="p450"/>
    <property type="match status" value="1"/>
</dbReference>
<evidence type="ECO:0000256" key="4">
    <source>
        <dbReference type="ARBA" id="ARBA00022617"/>
    </source>
</evidence>
<keyword evidence="8 13" id="KW-0560">Oxidoreductase</keyword>
<evidence type="ECO:0000256" key="1">
    <source>
        <dbReference type="ARBA" id="ARBA00001971"/>
    </source>
</evidence>
<dbReference type="AlphaFoldDB" id="A0A3P5ZPR6"/>
<keyword evidence="7 14" id="KW-1133">Transmembrane helix</keyword>
<keyword evidence="9 12" id="KW-0408">Iron</keyword>
<dbReference type="PANTHER" id="PTHR24298:SF819">
    <property type="entry name" value="CYTOCHROME P450, FAMILY 705, SUBFAMILY A, POLYPEPTIDE 15-RELATED"/>
    <property type="match status" value="1"/>
</dbReference>
<dbReference type="InterPro" id="IPR017972">
    <property type="entry name" value="Cyt_P450_CS"/>
</dbReference>
<dbReference type="GO" id="GO:0016705">
    <property type="term" value="F:oxidoreductase activity, acting on paired donors, with incorporation or reduction of molecular oxygen"/>
    <property type="evidence" value="ECO:0007669"/>
    <property type="project" value="InterPro"/>
</dbReference>
<dbReference type="Gene3D" id="1.10.630.10">
    <property type="entry name" value="Cytochrome P450"/>
    <property type="match status" value="1"/>
</dbReference>
<evidence type="ECO:0000256" key="3">
    <source>
        <dbReference type="ARBA" id="ARBA00010617"/>
    </source>
</evidence>
<protein>
    <recommendedName>
        <fullName evidence="16">Cytochrome P450</fullName>
    </recommendedName>
</protein>
<dbReference type="GO" id="GO:0020037">
    <property type="term" value="F:heme binding"/>
    <property type="evidence" value="ECO:0007669"/>
    <property type="project" value="InterPro"/>
</dbReference>
<feature type="transmembrane region" description="Helical" evidence="14">
    <location>
        <begin position="20"/>
        <end position="48"/>
    </location>
</feature>
<keyword evidence="10 13" id="KW-0503">Monooxygenase</keyword>
<comment type="subcellular location">
    <subcellularLocation>
        <location evidence="2">Membrane</location>
        <topology evidence="2">Single-pass membrane protein</topology>
    </subcellularLocation>
</comment>
<dbReference type="EMBL" id="LR031572">
    <property type="protein sequence ID" value="VDC82092.1"/>
    <property type="molecule type" value="Genomic_DNA"/>
</dbReference>
<evidence type="ECO:0000256" key="2">
    <source>
        <dbReference type="ARBA" id="ARBA00004167"/>
    </source>
</evidence>
<evidence type="ECO:0000256" key="6">
    <source>
        <dbReference type="ARBA" id="ARBA00022723"/>
    </source>
</evidence>
<evidence type="ECO:0000256" key="14">
    <source>
        <dbReference type="SAM" id="Phobius"/>
    </source>
</evidence>
<dbReference type="InterPro" id="IPR051103">
    <property type="entry name" value="Plant_metabolite_P450s"/>
</dbReference>
<dbReference type="CDD" id="cd20655">
    <property type="entry name" value="CYP93"/>
    <property type="match status" value="1"/>
</dbReference>
<dbReference type="GO" id="GO:0004497">
    <property type="term" value="F:monooxygenase activity"/>
    <property type="evidence" value="ECO:0007669"/>
    <property type="project" value="UniProtKB-KW"/>
</dbReference>
<gene>
    <name evidence="15" type="ORF">BRAA03T13310Z</name>
</gene>
<evidence type="ECO:0000256" key="8">
    <source>
        <dbReference type="ARBA" id="ARBA00023002"/>
    </source>
</evidence>
<evidence type="ECO:0000256" key="9">
    <source>
        <dbReference type="ARBA" id="ARBA00023004"/>
    </source>
</evidence>
<keyword evidence="6 12" id="KW-0479">Metal-binding</keyword>
<organism evidence="15">
    <name type="scientific">Brassica campestris</name>
    <name type="common">Field mustard</name>
    <dbReference type="NCBI Taxonomy" id="3711"/>
    <lineage>
        <taxon>Eukaryota</taxon>
        <taxon>Viridiplantae</taxon>
        <taxon>Streptophyta</taxon>
        <taxon>Embryophyta</taxon>
        <taxon>Tracheophyta</taxon>
        <taxon>Spermatophyta</taxon>
        <taxon>Magnoliopsida</taxon>
        <taxon>eudicotyledons</taxon>
        <taxon>Gunneridae</taxon>
        <taxon>Pentapetalae</taxon>
        <taxon>rosids</taxon>
        <taxon>malvids</taxon>
        <taxon>Brassicales</taxon>
        <taxon>Brassicaceae</taxon>
        <taxon>Brassiceae</taxon>
        <taxon>Brassica</taxon>
    </lineage>
</organism>
<accession>A0A3P5ZPR6</accession>
<sequence length="536" mass="60593">MGNIKLDNHFPYLYLSCERIATMIMFGFQNCFMFIILCFLSFLCYYLFVKKPSSSRSGFDDLPPSPPSLPIIGHLHLLLSAPTHKALQKLSSKYGPLFHLRIFNIPMVIVSSASVAYEIFRAHDANISSRGPPPIDDSLFAGSTSFISSPYGDHWKFMKKVLVTKLLGPQALERSRDVRADELERVYARLLDKARKEESVEIIKEVVNLTNNSICRMIMGKSCSEENGEAERARSVASESLALGKKIVLGSLLRARFKHLVMLLIKKEMTVVSNKFDELFERILVEHETKQDGHQETDLMEALLAAYGDDKAGYKITRKHIKTLFADLLFAGVTNSALPIQWTLAEIINSPNSLERLRVELDSVVGTTRLIQETDLPNLPYLQAVVKEGLRLHPPEPMFERFSQEGCRVGGFYVPEKTSIMVNAYAMMRDPNYWADPDEFKPERFLVTWQEEERRGQALKYIPFGSGRRGCPGENLAHIFIGTAIGVMVQGFEWRFKEEKVKMEEAVAGLSLTMAHPLKCTPVARTLNPLTSRGSF</sequence>
<evidence type="ECO:0000313" key="15">
    <source>
        <dbReference type="EMBL" id="VDC82092.1"/>
    </source>
</evidence>
<evidence type="ECO:0000256" key="13">
    <source>
        <dbReference type="RuleBase" id="RU000461"/>
    </source>
</evidence>
<comment type="similarity">
    <text evidence="3 13">Belongs to the cytochrome P450 family.</text>
</comment>